<evidence type="ECO:0000256" key="1">
    <source>
        <dbReference type="SAM" id="Phobius"/>
    </source>
</evidence>
<protein>
    <recommendedName>
        <fullName evidence="4">Major facilitator superfamily (MFS) profile domain-containing protein</fullName>
    </recommendedName>
</protein>
<feature type="transmembrane region" description="Helical" evidence="1">
    <location>
        <begin position="46"/>
        <end position="69"/>
    </location>
</feature>
<evidence type="ECO:0000313" key="3">
    <source>
        <dbReference type="Proteomes" id="UP000642107"/>
    </source>
</evidence>
<name>A0ABR9DQE9_9MICO</name>
<evidence type="ECO:0008006" key="4">
    <source>
        <dbReference type="Google" id="ProtNLM"/>
    </source>
</evidence>
<dbReference type="RefSeq" id="WP_192279320.1">
    <property type="nucleotide sequence ID" value="NZ_JACZDF010000003.1"/>
</dbReference>
<sequence>MTAPELRDPSSRAARTGVVVRTVLATAVVGALAACVGTLLVEPDHLPLAVVVGTLVGAVVGAGVAPFLLGRGASTGTVSAADRAVLGLVGAVVGGGAWVLVWELLPGPVQGADLLWPLVVSATLAAVCGVFGYGWCVAPLRRD</sequence>
<organism evidence="2 3">
    <name type="scientific">Flavimobilis rhizosphaerae</name>
    <dbReference type="NCBI Taxonomy" id="2775421"/>
    <lineage>
        <taxon>Bacteria</taxon>
        <taxon>Bacillati</taxon>
        <taxon>Actinomycetota</taxon>
        <taxon>Actinomycetes</taxon>
        <taxon>Micrococcales</taxon>
        <taxon>Jonesiaceae</taxon>
        <taxon>Flavimobilis</taxon>
    </lineage>
</organism>
<keyword evidence="1" id="KW-0472">Membrane</keyword>
<keyword evidence="1" id="KW-0812">Transmembrane</keyword>
<reference evidence="2 3" key="1">
    <citation type="submission" date="2020-09" db="EMBL/GenBank/DDBJ databases">
        <title>Flavimobilis rhizosphaerae sp. nov., isolated from rhizosphere soil of Spartina alterniflora.</title>
        <authorList>
            <person name="Hanqin C."/>
        </authorList>
    </citation>
    <scope>NUCLEOTIDE SEQUENCE [LARGE SCALE GENOMIC DNA]</scope>
    <source>
        <strain evidence="2 3">GY 10621</strain>
    </source>
</reference>
<feature type="transmembrane region" description="Helical" evidence="1">
    <location>
        <begin position="81"/>
        <end position="102"/>
    </location>
</feature>
<dbReference type="EMBL" id="JACZDF010000003">
    <property type="protein sequence ID" value="MBD9699349.1"/>
    <property type="molecule type" value="Genomic_DNA"/>
</dbReference>
<evidence type="ECO:0000313" key="2">
    <source>
        <dbReference type="EMBL" id="MBD9699349.1"/>
    </source>
</evidence>
<accession>A0ABR9DQE9</accession>
<gene>
    <name evidence="2" type="ORF">IGS67_07565</name>
</gene>
<feature type="transmembrane region" description="Helical" evidence="1">
    <location>
        <begin position="18"/>
        <end position="40"/>
    </location>
</feature>
<dbReference type="PROSITE" id="PS51257">
    <property type="entry name" value="PROKAR_LIPOPROTEIN"/>
    <property type="match status" value="1"/>
</dbReference>
<feature type="transmembrane region" description="Helical" evidence="1">
    <location>
        <begin position="114"/>
        <end position="138"/>
    </location>
</feature>
<dbReference type="Proteomes" id="UP000642107">
    <property type="component" value="Unassembled WGS sequence"/>
</dbReference>
<proteinExistence type="predicted"/>
<keyword evidence="1" id="KW-1133">Transmembrane helix</keyword>
<comment type="caution">
    <text evidence="2">The sequence shown here is derived from an EMBL/GenBank/DDBJ whole genome shotgun (WGS) entry which is preliminary data.</text>
</comment>
<keyword evidence="3" id="KW-1185">Reference proteome</keyword>